<comment type="similarity">
    <text evidence="2 10">Belongs to the mitochondrial carrier (TC 2.A.29) family.</text>
</comment>
<evidence type="ECO:0000256" key="6">
    <source>
        <dbReference type="ARBA" id="ARBA00022989"/>
    </source>
</evidence>
<keyword evidence="6 11" id="KW-1133">Transmembrane helix</keyword>
<dbReference type="PANTHER" id="PTHR45939:SF1">
    <property type="entry name" value="MITOCHONDRIAL THIAMINE PYROPHOSPHATE CARRIER 1-RELATED"/>
    <property type="match status" value="1"/>
</dbReference>
<dbReference type="Proteomes" id="UP000298390">
    <property type="component" value="Unassembled WGS sequence"/>
</dbReference>
<dbReference type="PRINTS" id="PR00926">
    <property type="entry name" value="MITOCARRIER"/>
</dbReference>
<evidence type="ECO:0000256" key="9">
    <source>
        <dbReference type="PROSITE-ProRule" id="PRU00282"/>
    </source>
</evidence>
<dbReference type="EMBL" id="SEKV01000104">
    <property type="protein sequence ID" value="TFY64251.1"/>
    <property type="molecule type" value="Genomic_DNA"/>
</dbReference>
<accession>A0A4Y9YRS0</accession>
<dbReference type="GO" id="GO:0015217">
    <property type="term" value="F:ADP transmembrane transporter activity"/>
    <property type="evidence" value="ECO:0007669"/>
    <property type="project" value="TreeGrafter"/>
</dbReference>
<dbReference type="InterPro" id="IPR018108">
    <property type="entry name" value="MCP_transmembrane"/>
</dbReference>
<feature type="transmembrane region" description="Helical" evidence="11">
    <location>
        <begin position="12"/>
        <end position="32"/>
    </location>
</feature>
<keyword evidence="7" id="KW-0496">Mitochondrion</keyword>
<evidence type="ECO:0000256" key="11">
    <source>
        <dbReference type="SAM" id="Phobius"/>
    </source>
</evidence>
<evidence type="ECO:0000256" key="7">
    <source>
        <dbReference type="ARBA" id="ARBA00023128"/>
    </source>
</evidence>
<keyword evidence="5" id="KW-0677">Repeat</keyword>
<dbReference type="SUPFAM" id="SSF103506">
    <property type="entry name" value="Mitochondrial carrier"/>
    <property type="match status" value="1"/>
</dbReference>
<keyword evidence="3 10" id="KW-0813">Transport</keyword>
<dbReference type="GO" id="GO:0031966">
    <property type="term" value="C:mitochondrial membrane"/>
    <property type="evidence" value="ECO:0007669"/>
    <property type="project" value="UniProtKB-SubCell"/>
</dbReference>
<dbReference type="PROSITE" id="PS50920">
    <property type="entry name" value="SOLCAR"/>
    <property type="match status" value="2"/>
</dbReference>
<evidence type="ECO:0000256" key="2">
    <source>
        <dbReference type="ARBA" id="ARBA00006375"/>
    </source>
</evidence>
<feature type="transmembrane region" description="Helical" evidence="11">
    <location>
        <begin position="121"/>
        <end position="142"/>
    </location>
</feature>
<dbReference type="InterPro" id="IPR002067">
    <property type="entry name" value="MCP"/>
</dbReference>
<dbReference type="InterPro" id="IPR023395">
    <property type="entry name" value="MCP_dom_sf"/>
</dbReference>
<name>A0A4Y9YRS0_9APHY</name>
<comment type="subcellular location">
    <subcellularLocation>
        <location evidence="1">Mitochondrion membrane</location>
        <topology evidence="1">Multi-pass membrane protein</topology>
    </subcellularLocation>
</comment>
<dbReference type="AlphaFoldDB" id="A0A4Y9YRS0"/>
<comment type="caution">
    <text evidence="12">The sequence shown here is derived from an EMBL/GenBank/DDBJ whole genome shotgun (WGS) entry which is preliminary data.</text>
</comment>
<evidence type="ECO:0000256" key="3">
    <source>
        <dbReference type="ARBA" id="ARBA00022448"/>
    </source>
</evidence>
<reference evidence="12 13" key="1">
    <citation type="submission" date="2019-01" db="EMBL/GenBank/DDBJ databases">
        <title>Genome sequencing of the rare red list fungi Fomitopsis rosea.</title>
        <authorList>
            <person name="Buettner E."/>
            <person name="Kellner H."/>
        </authorList>
    </citation>
    <scope>NUCLEOTIDE SEQUENCE [LARGE SCALE GENOMIC DNA]</scope>
    <source>
        <strain evidence="12 13">DSM 105464</strain>
    </source>
</reference>
<evidence type="ECO:0000256" key="8">
    <source>
        <dbReference type="ARBA" id="ARBA00023136"/>
    </source>
</evidence>
<dbReference type="InterPro" id="IPR052217">
    <property type="entry name" value="Mito/Peroxisomal_Carrier"/>
</dbReference>
<keyword evidence="8 9" id="KW-0472">Membrane</keyword>
<dbReference type="Pfam" id="PF00153">
    <property type="entry name" value="Mito_carr"/>
    <property type="match status" value="3"/>
</dbReference>
<proteinExistence type="inferred from homology"/>
<dbReference type="PROSITE" id="PS51257">
    <property type="entry name" value="PROKAR_LIPOPROTEIN"/>
    <property type="match status" value="1"/>
</dbReference>
<feature type="repeat" description="Solcar" evidence="9">
    <location>
        <begin position="236"/>
        <end position="343"/>
    </location>
</feature>
<dbReference type="Gene3D" id="1.50.40.10">
    <property type="entry name" value="Mitochondrial carrier domain"/>
    <property type="match status" value="2"/>
</dbReference>
<evidence type="ECO:0000256" key="5">
    <source>
        <dbReference type="ARBA" id="ARBA00022737"/>
    </source>
</evidence>
<evidence type="ECO:0000256" key="1">
    <source>
        <dbReference type="ARBA" id="ARBA00004225"/>
    </source>
</evidence>
<protein>
    <submittedName>
        <fullName evidence="12">Uncharacterized protein</fullName>
    </submittedName>
</protein>
<sequence>MSSSKPTQLTPFGYALAGALGGCFSNAVVYPLDVVKTRIQAAAEGEDREKLSVKSLLLRILKEEGIAGYFKGFTATMINTFSMQYAYFFFYSFVRTSYIKRLAARLPAGSKAPPLSTAAELILGAIAGALAQIFTIPVAVIATRQQVGGSLERQRRSRAASLAEKGGPSYAAVADPAKDVSTDVEKAAEQGKGKGEPDDSFFGVAREIVEEEGRVKGILLLAQERAKGPVKGALKLSPWTSFLVGALSKTLATVVTYPYIMAKVRIQARSADSEEAVEEHQPVPPKHAYHHAHSKHVGALDILARVYRHKGILGWYQGMSAQITKAVLSQALLFMSKDQFEHWALAIMVLWWKMRHAKA</sequence>
<evidence type="ECO:0000313" key="13">
    <source>
        <dbReference type="Proteomes" id="UP000298390"/>
    </source>
</evidence>
<dbReference type="STRING" id="34475.A0A4Y9YRS0"/>
<dbReference type="PANTHER" id="PTHR45939">
    <property type="entry name" value="PEROXISOMAL MEMBRANE PROTEIN PMP34-RELATED"/>
    <property type="match status" value="1"/>
</dbReference>
<evidence type="ECO:0000313" key="12">
    <source>
        <dbReference type="EMBL" id="TFY64251.1"/>
    </source>
</evidence>
<gene>
    <name evidence="12" type="ORF">EVJ58_g2737</name>
</gene>
<keyword evidence="4 9" id="KW-0812">Transmembrane</keyword>
<evidence type="ECO:0000256" key="4">
    <source>
        <dbReference type="ARBA" id="ARBA00022692"/>
    </source>
</evidence>
<feature type="repeat" description="Solcar" evidence="9">
    <location>
        <begin position="9"/>
        <end position="97"/>
    </location>
</feature>
<organism evidence="12 13">
    <name type="scientific">Rhodofomes roseus</name>
    <dbReference type="NCBI Taxonomy" id="34475"/>
    <lineage>
        <taxon>Eukaryota</taxon>
        <taxon>Fungi</taxon>
        <taxon>Dikarya</taxon>
        <taxon>Basidiomycota</taxon>
        <taxon>Agaricomycotina</taxon>
        <taxon>Agaricomycetes</taxon>
        <taxon>Polyporales</taxon>
        <taxon>Rhodofomes</taxon>
    </lineage>
</organism>
<evidence type="ECO:0000256" key="10">
    <source>
        <dbReference type="RuleBase" id="RU000488"/>
    </source>
</evidence>